<gene>
    <name evidence="4" type="ORF">K461DRAFT_269751</name>
</gene>
<protein>
    <submittedName>
        <fullName evidence="4">Alpha/beta-hydrolase</fullName>
    </submittedName>
</protein>
<dbReference type="GO" id="GO:0008236">
    <property type="term" value="F:serine-type peptidase activity"/>
    <property type="evidence" value="ECO:0007669"/>
    <property type="project" value="InterPro"/>
</dbReference>
<dbReference type="EMBL" id="ML996088">
    <property type="protein sequence ID" value="KAF2151530.1"/>
    <property type="molecule type" value="Genomic_DNA"/>
</dbReference>
<dbReference type="InterPro" id="IPR001375">
    <property type="entry name" value="Peptidase_S9_cat"/>
</dbReference>
<proteinExistence type="predicted"/>
<dbReference type="GO" id="GO:0006508">
    <property type="term" value="P:proteolysis"/>
    <property type="evidence" value="ECO:0007669"/>
    <property type="project" value="InterPro"/>
</dbReference>
<dbReference type="Pfam" id="PF00326">
    <property type="entry name" value="Peptidase_S9"/>
    <property type="match status" value="1"/>
</dbReference>
<dbReference type="Gene3D" id="3.40.50.1820">
    <property type="entry name" value="alpha/beta hydrolase"/>
    <property type="match status" value="1"/>
</dbReference>
<dbReference type="Pfam" id="PF07859">
    <property type="entry name" value="Abhydrolase_3"/>
    <property type="match status" value="1"/>
</dbReference>
<dbReference type="PANTHER" id="PTHR48081:SF3">
    <property type="entry name" value="ALPHA_BETA HYDROLASE FOLD-3 DOMAIN-CONTAINING PROTEIN"/>
    <property type="match status" value="1"/>
</dbReference>
<reference evidence="4" key="1">
    <citation type="journal article" date="2020" name="Stud. Mycol.">
        <title>101 Dothideomycetes genomes: a test case for predicting lifestyles and emergence of pathogens.</title>
        <authorList>
            <person name="Haridas S."/>
            <person name="Albert R."/>
            <person name="Binder M."/>
            <person name="Bloem J."/>
            <person name="Labutti K."/>
            <person name="Salamov A."/>
            <person name="Andreopoulos B."/>
            <person name="Baker S."/>
            <person name="Barry K."/>
            <person name="Bills G."/>
            <person name="Bluhm B."/>
            <person name="Cannon C."/>
            <person name="Castanera R."/>
            <person name="Culley D."/>
            <person name="Daum C."/>
            <person name="Ezra D."/>
            <person name="Gonzalez J."/>
            <person name="Henrissat B."/>
            <person name="Kuo A."/>
            <person name="Liang C."/>
            <person name="Lipzen A."/>
            <person name="Lutzoni F."/>
            <person name="Magnuson J."/>
            <person name="Mondo S."/>
            <person name="Nolan M."/>
            <person name="Ohm R."/>
            <person name="Pangilinan J."/>
            <person name="Park H.-J."/>
            <person name="Ramirez L."/>
            <person name="Alfaro M."/>
            <person name="Sun H."/>
            <person name="Tritt A."/>
            <person name="Yoshinaga Y."/>
            <person name="Zwiers L.-H."/>
            <person name="Turgeon B."/>
            <person name="Goodwin S."/>
            <person name="Spatafora J."/>
            <person name="Crous P."/>
            <person name="Grigoriev I."/>
        </authorList>
    </citation>
    <scope>NUCLEOTIDE SEQUENCE</scope>
    <source>
        <strain evidence="4">CBS 260.36</strain>
    </source>
</reference>
<dbReference type="PANTHER" id="PTHR48081">
    <property type="entry name" value="AB HYDROLASE SUPERFAMILY PROTEIN C4A8.06C"/>
    <property type="match status" value="1"/>
</dbReference>
<dbReference type="OrthoDB" id="19653at2759"/>
<dbReference type="InterPro" id="IPR013094">
    <property type="entry name" value="AB_hydrolase_3"/>
</dbReference>
<feature type="domain" description="Alpha/beta hydrolase fold-3" evidence="3">
    <location>
        <begin position="42"/>
        <end position="144"/>
    </location>
</feature>
<evidence type="ECO:0000313" key="4">
    <source>
        <dbReference type="EMBL" id="KAF2151530.1"/>
    </source>
</evidence>
<name>A0A9P4MES2_9PEZI</name>
<keyword evidence="1" id="KW-0378">Hydrolase</keyword>
<dbReference type="Proteomes" id="UP000799439">
    <property type="component" value="Unassembled WGS sequence"/>
</dbReference>
<organism evidence="4 5">
    <name type="scientific">Myriangium duriaei CBS 260.36</name>
    <dbReference type="NCBI Taxonomy" id="1168546"/>
    <lineage>
        <taxon>Eukaryota</taxon>
        <taxon>Fungi</taxon>
        <taxon>Dikarya</taxon>
        <taxon>Ascomycota</taxon>
        <taxon>Pezizomycotina</taxon>
        <taxon>Dothideomycetes</taxon>
        <taxon>Dothideomycetidae</taxon>
        <taxon>Myriangiales</taxon>
        <taxon>Myriangiaceae</taxon>
        <taxon>Myriangium</taxon>
    </lineage>
</organism>
<dbReference type="AlphaFoldDB" id="A0A9P4MES2"/>
<evidence type="ECO:0000259" key="2">
    <source>
        <dbReference type="Pfam" id="PF00326"/>
    </source>
</evidence>
<dbReference type="InterPro" id="IPR029058">
    <property type="entry name" value="AB_hydrolase_fold"/>
</dbReference>
<evidence type="ECO:0000259" key="3">
    <source>
        <dbReference type="Pfam" id="PF07859"/>
    </source>
</evidence>
<evidence type="ECO:0000256" key="1">
    <source>
        <dbReference type="ARBA" id="ARBA00022801"/>
    </source>
</evidence>
<sequence>MSHPQTVIRVPYKHVNGVGIPTDIHFSAEALAASRRQQAPVLLIFHGGGFTVGEASMNNRDQIQDCSDRGWMVLSAEYRLCPGVNVLDGPMTDARDLLNWAQTGGLEDALRGSGQSVLPDPKRVMAMGTSSGGHLALTLAWDVSNPPIAILDFYGPTNFSDRFWTQPIPQIQSKLPNVIPKNLFERVCKDTTIFTGGMSLEGQSEKRSDGPPKPNFEDPRVLLLFSSIGNGKMLDLMWPSYPNGQDRIDPYHNVNHSWPATAIVHGTADFMVPIHLSRQLHERLTRMSIPTKLFEVEGEPHTFVGMMKKGSRTWDQQRKGFDFLAEVLQQTYDETPCA</sequence>
<feature type="domain" description="Peptidase S9 prolyl oligopeptidase catalytic" evidence="2">
    <location>
        <begin position="246"/>
        <end position="330"/>
    </location>
</feature>
<keyword evidence="5" id="KW-1185">Reference proteome</keyword>
<accession>A0A9P4MES2</accession>
<evidence type="ECO:0000313" key="5">
    <source>
        <dbReference type="Proteomes" id="UP000799439"/>
    </source>
</evidence>
<dbReference type="SUPFAM" id="SSF53474">
    <property type="entry name" value="alpha/beta-Hydrolases"/>
    <property type="match status" value="1"/>
</dbReference>
<dbReference type="InterPro" id="IPR050300">
    <property type="entry name" value="GDXG_lipolytic_enzyme"/>
</dbReference>
<comment type="caution">
    <text evidence="4">The sequence shown here is derived from an EMBL/GenBank/DDBJ whole genome shotgun (WGS) entry which is preliminary data.</text>
</comment>